<name>A0A8J5VQ38_ZIZPA</name>
<accession>A0A8J5VQ38</accession>
<reference evidence="2" key="2">
    <citation type="submission" date="2021-02" db="EMBL/GenBank/DDBJ databases">
        <authorList>
            <person name="Kimball J.A."/>
            <person name="Haas M.W."/>
            <person name="Macchietto M."/>
            <person name="Kono T."/>
            <person name="Duquette J."/>
            <person name="Shao M."/>
        </authorList>
    </citation>
    <scope>NUCLEOTIDE SEQUENCE</scope>
    <source>
        <tissue evidence="2">Fresh leaf tissue</tissue>
    </source>
</reference>
<dbReference type="EMBL" id="JAAALK010000283">
    <property type="protein sequence ID" value="KAG8075825.1"/>
    <property type="molecule type" value="Genomic_DNA"/>
</dbReference>
<feature type="compositionally biased region" description="Basic and acidic residues" evidence="1">
    <location>
        <begin position="219"/>
        <end position="232"/>
    </location>
</feature>
<dbReference type="Proteomes" id="UP000729402">
    <property type="component" value="Unassembled WGS sequence"/>
</dbReference>
<feature type="region of interest" description="Disordered" evidence="1">
    <location>
        <begin position="203"/>
        <end position="244"/>
    </location>
</feature>
<organism evidence="2 3">
    <name type="scientific">Zizania palustris</name>
    <name type="common">Northern wild rice</name>
    <dbReference type="NCBI Taxonomy" id="103762"/>
    <lineage>
        <taxon>Eukaryota</taxon>
        <taxon>Viridiplantae</taxon>
        <taxon>Streptophyta</taxon>
        <taxon>Embryophyta</taxon>
        <taxon>Tracheophyta</taxon>
        <taxon>Spermatophyta</taxon>
        <taxon>Magnoliopsida</taxon>
        <taxon>Liliopsida</taxon>
        <taxon>Poales</taxon>
        <taxon>Poaceae</taxon>
        <taxon>BOP clade</taxon>
        <taxon>Oryzoideae</taxon>
        <taxon>Oryzeae</taxon>
        <taxon>Zizaniinae</taxon>
        <taxon>Zizania</taxon>
    </lineage>
</organism>
<gene>
    <name evidence="2" type="ORF">GUJ93_ZPchr0006g45052</name>
</gene>
<feature type="region of interest" description="Disordered" evidence="1">
    <location>
        <begin position="261"/>
        <end position="285"/>
    </location>
</feature>
<proteinExistence type="predicted"/>
<reference evidence="2" key="1">
    <citation type="journal article" date="2021" name="bioRxiv">
        <title>Whole Genome Assembly and Annotation of Northern Wild Rice, Zizania palustris L., Supports a Whole Genome Duplication in the Zizania Genus.</title>
        <authorList>
            <person name="Haas M."/>
            <person name="Kono T."/>
            <person name="Macchietto M."/>
            <person name="Millas R."/>
            <person name="McGilp L."/>
            <person name="Shao M."/>
            <person name="Duquette J."/>
            <person name="Hirsch C.N."/>
            <person name="Kimball J."/>
        </authorList>
    </citation>
    <scope>NUCLEOTIDE SEQUENCE</scope>
    <source>
        <tissue evidence="2">Fresh leaf tissue</tissue>
    </source>
</reference>
<evidence type="ECO:0000256" key="1">
    <source>
        <dbReference type="SAM" id="MobiDB-lite"/>
    </source>
</evidence>
<keyword evidence="3" id="KW-1185">Reference proteome</keyword>
<comment type="caution">
    <text evidence="2">The sequence shown here is derived from an EMBL/GenBank/DDBJ whole genome shotgun (WGS) entry which is preliminary data.</text>
</comment>
<protein>
    <submittedName>
        <fullName evidence="2">Uncharacterized protein</fullName>
    </submittedName>
</protein>
<dbReference type="AlphaFoldDB" id="A0A8J5VQ38"/>
<evidence type="ECO:0000313" key="3">
    <source>
        <dbReference type="Proteomes" id="UP000729402"/>
    </source>
</evidence>
<evidence type="ECO:0000313" key="2">
    <source>
        <dbReference type="EMBL" id="KAG8075825.1"/>
    </source>
</evidence>
<sequence>MTIDLNELPLEENKVYEDGVPDLNEAFPFDPPQHPFDLNIPVHVEQENQHEGNELNVLNDYLNVYGVFADVDIVFDEDELSDNSTTSSSSVSASEELGKIRYLLVVDLAIDLETGASGFEAWAVPAAPLVDLQSRPTGMVLGGAPSVPIYYVVGLAIDLEVGASGFEAWAAPTAPLVDVQRRPAGMVLGGAPTARRSHLIAGSDRSALTSHSGSAPDLDGGKGRCADLDGGGKKKLHRSGWRRRELKEEADLGRWVAELSGAEERRRTWDSGWQSGGKEEAGPGT</sequence>